<evidence type="ECO:0000313" key="1">
    <source>
        <dbReference type="EMBL" id="KAI0042296.1"/>
    </source>
</evidence>
<gene>
    <name evidence="1" type="ORF">FA95DRAFT_1637405</name>
</gene>
<protein>
    <submittedName>
        <fullName evidence="1">Uncharacterized protein</fullName>
    </submittedName>
</protein>
<organism evidence="1 2">
    <name type="scientific">Auriscalpium vulgare</name>
    <dbReference type="NCBI Taxonomy" id="40419"/>
    <lineage>
        <taxon>Eukaryota</taxon>
        <taxon>Fungi</taxon>
        <taxon>Dikarya</taxon>
        <taxon>Basidiomycota</taxon>
        <taxon>Agaricomycotina</taxon>
        <taxon>Agaricomycetes</taxon>
        <taxon>Russulales</taxon>
        <taxon>Auriscalpiaceae</taxon>
        <taxon>Auriscalpium</taxon>
    </lineage>
</organism>
<evidence type="ECO:0000313" key="2">
    <source>
        <dbReference type="Proteomes" id="UP000814033"/>
    </source>
</evidence>
<comment type="caution">
    <text evidence="1">The sequence shown here is derived from an EMBL/GenBank/DDBJ whole genome shotgun (WGS) entry which is preliminary data.</text>
</comment>
<accession>A0ACB8RDM7</accession>
<sequence>MSTIADEDRPVASGHDGQGNSATLDNGSSIQCNDRTVTSDVLETPGQNILHSMSRLQSVEEDSIEDRSDEPSKHESVFCTWSSNIDVVQTTLADSDSSSLQTNVVARTLNPMPMFESDSDEVNAVDDEPSQNDFSGTASDIEALDTEILKFEKMRRLLREVRNRHEPTSRSHLPNEVLIRIFFFCSDIRPGVDEEDQQRGFMQEWSCLESCPHHVRHWFIVSHVCRQWRWVALTKPALWSTISISWGPLWIREAARRAQTSESLILHPGVGPFEYRLPAAPRHVKAVNDVLERVSELHIELESHNISALNIFGAPAPRLEKLNVVIQGGAVQAAGPILGQHAPELSSLTLDGVLFTNLNDPTWTNIVDIHLCNTARGDNICGNVYQTDIIKALAQMPSLKIVEIRNVPALENRNKDPPLLKIEKMSHLTLTGYVYWVAVMLRSLRPDPGRVVINLETDTFARKREKPMKSDSFSIFPVIVDLFKSESVQFAKLDLAVYSWDSRFLSFKAWTKGNDCGPNFALVWEVSLRRQPSISKAVVSILPKALNEVQEICLSMSYSWTQKKWNRFLRCAGNVRELHVTATMENLERLISGFSTSAIEGRKKSTDPKAEFVCSKLHKLVLHVWASEKRVDDSMTTVSGGPGESVWPDDIQIEDYQVDDGGFGQSDQQHGDPGNDDEHGSQGGDGSDGSTGDYNSNGDDVINGDDVSYQVDISEEDDGHDENGDYGGDGSNDEGGAGDVDDGGVAVEPEWVSYLARMLRAVNSKRERAAAGLPIIYLWY</sequence>
<name>A0ACB8RDM7_9AGAM</name>
<reference evidence="1" key="1">
    <citation type="submission" date="2021-02" db="EMBL/GenBank/DDBJ databases">
        <authorList>
            <consortium name="DOE Joint Genome Institute"/>
            <person name="Ahrendt S."/>
            <person name="Looney B.P."/>
            <person name="Miyauchi S."/>
            <person name="Morin E."/>
            <person name="Drula E."/>
            <person name="Courty P.E."/>
            <person name="Chicoki N."/>
            <person name="Fauchery L."/>
            <person name="Kohler A."/>
            <person name="Kuo A."/>
            <person name="Labutti K."/>
            <person name="Pangilinan J."/>
            <person name="Lipzen A."/>
            <person name="Riley R."/>
            <person name="Andreopoulos W."/>
            <person name="He G."/>
            <person name="Johnson J."/>
            <person name="Barry K.W."/>
            <person name="Grigoriev I.V."/>
            <person name="Nagy L."/>
            <person name="Hibbett D."/>
            <person name="Henrissat B."/>
            <person name="Matheny P.B."/>
            <person name="Labbe J."/>
            <person name="Martin F."/>
        </authorList>
    </citation>
    <scope>NUCLEOTIDE SEQUENCE</scope>
    <source>
        <strain evidence="1">FP105234-sp</strain>
    </source>
</reference>
<proteinExistence type="predicted"/>
<dbReference type="EMBL" id="MU276073">
    <property type="protein sequence ID" value="KAI0042296.1"/>
    <property type="molecule type" value="Genomic_DNA"/>
</dbReference>
<reference evidence="1" key="2">
    <citation type="journal article" date="2022" name="New Phytol.">
        <title>Evolutionary transition to the ectomycorrhizal habit in the genomes of a hyperdiverse lineage of mushroom-forming fungi.</title>
        <authorList>
            <person name="Looney B."/>
            <person name="Miyauchi S."/>
            <person name="Morin E."/>
            <person name="Drula E."/>
            <person name="Courty P.E."/>
            <person name="Kohler A."/>
            <person name="Kuo A."/>
            <person name="LaButti K."/>
            <person name="Pangilinan J."/>
            <person name="Lipzen A."/>
            <person name="Riley R."/>
            <person name="Andreopoulos W."/>
            <person name="He G."/>
            <person name="Johnson J."/>
            <person name="Nolan M."/>
            <person name="Tritt A."/>
            <person name="Barry K.W."/>
            <person name="Grigoriev I.V."/>
            <person name="Nagy L.G."/>
            <person name="Hibbett D."/>
            <person name="Henrissat B."/>
            <person name="Matheny P.B."/>
            <person name="Labbe J."/>
            <person name="Martin F.M."/>
        </authorList>
    </citation>
    <scope>NUCLEOTIDE SEQUENCE</scope>
    <source>
        <strain evidence="1">FP105234-sp</strain>
    </source>
</reference>
<dbReference type="Proteomes" id="UP000814033">
    <property type="component" value="Unassembled WGS sequence"/>
</dbReference>
<keyword evidence="2" id="KW-1185">Reference proteome</keyword>